<proteinExistence type="predicted"/>
<evidence type="ECO:0000313" key="2">
    <source>
        <dbReference type="Proteomes" id="UP000429552"/>
    </source>
</evidence>
<dbReference type="AlphaFoldDB" id="A0A640T7A0"/>
<name>A0A640T7A0_STRNI</name>
<accession>A0A640T7A0</accession>
<sequence>MEGIATMRPQPRHWSQVVHSLRDTYAEGAEAGVGAVPETRPLPLAAGDVVRSPPSGCGPSALLADDVSECFVE</sequence>
<organism evidence="1 2">
    <name type="scientific">Streptomyces nigrescens</name>
    <dbReference type="NCBI Taxonomy" id="1920"/>
    <lineage>
        <taxon>Bacteria</taxon>
        <taxon>Bacillati</taxon>
        <taxon>Actinomycetota</taxon>
        <taxon>Actinomycetes</taxon>
        <taxon>Kitasatosporales</taxon>
        <taxon>Streptomycetaceae</taxon>
        <taxon>Streptomyces</taxon>
    </lineage>
</organism>
<dbReference type="EMBL" id="BLIP01000001">
    <property type="protein sequence ID" value="GFE19617.1"/>
    <property type="molecule type" value="Genomic_DNA"/>
</dbReference>
<protein>
    <submittedName>
        <fullName evidence="1">Uncharacterized protein</fullName>
    </submittedName>
</protein>
<reference evidence="1 2" key="1">
    <citation type="submission" date="2019-12" db="EMBL/GenBank/DDBJ databases">
        <title>Whole genome shotgun sequence of Streptomyces libani subsp. libani NBRC 13452.</title>
        <authorList>
            <person name="Ichikawa N."/>
            <person name="Kimura A."/>
            <person name="Kitahashi Y."/>
            <person name="Komaki H."/>
            <person name="Tamura T."/>
        </authorList>
    </citation>
    <scope>NUCLEOTIDE SEQUENCE [LARGE SCALE GENOMIC DNA]</scope>
    <source>
        <strain evidence="1 2">NBRC 13452</strain>
    </source>
</reference>
<gene>
    <name evidence="1" type="ORF">Sliba_00700</name>
</gene>
<dbReference type="Proteomes" id="UP000429552">
    <property type="component" value="Unassembled WGS sequence"/>
</dbReference>
<evidence type="ECO:0000313" key="1">
    <source>
        <dbReference type="EMBL" id="GFE19617.1"/>
    </source>
</evidence>
<comment type="caution">
    <text evidence="1">The sequence shown here is derived from an EMBL/GenBank/DDBJ whole genome shotgun (WGS) entry which is preliminary data.</text>
</comment>